<proteinExistence type="predicted"/>
<name>A0A1S5R1Q5_9CAUD</name>
<evidence type="ECO:0000313" key="1">
    <source>
        <dbReference type="EMBL" id="ANA49324.1"/>
    </source>
</evidence>
<reference evidence="1 2" key="1">
    <citation type="submission" date="2016-03" db="EMBL/GenBank/DDBJ databases">
        <title>Characterization of pf16 and phiPMW: Two novel phages infecting Pseudomonas putida PpG1.</title>
        <authorList>
            <person name="Magill D.J."/>
            <person name="Krylov V.N."/>
            <person name="Allen C.C.R."/>
            <person name="McGrath J.W."/>
            <person name="Quinn J.P."/>
            <person name="Kulakov L.A."/>
        </authorList>
    </citation>
    <scope>NUCLEOTIDE SEQUENCE [LARGE SCALE GENOMIC DNA]</scope>
</reference>
<accession>A0A1S5R1Q5</accession>
<evidence type="ECO:0000313" key="2">
    <source>
        <dbReference type="Proteomes" id="UP000223738"/>
    </source>
</evidence>
<organism evidence="1 2">
    <name type="scientific">Pseudomonas phage phiPMW</name>
    <dbReference type="NCBI Taxonomy" id="1815582"/>
    <lineage>
        <taxon>Viruses</taxon>
        <taxon>Duplodnaviria</taxon>
        <taxon>Heunggongvirae</taxon>
        <taxon>Uroviricota</taxon>
        <taxon>Caudoviricetes</taxon>
        <taxon>Plaisancevirus</taxon>
        <taxon>Plaisancevirus PMW</taxon>
    </lineage>
</organism>
<dbReference type="OrthoDB" id="30350at10239"/>
<sequence length="182" mass="20852">MEHKEVVDILRQMVKDGDVKTKGAYEALPFEKLGWQKNHSCMVVPLAVCADLLGLCTYKEFITNHKDPFDFCLRTKVPRSSRLVLVTVDEFTGIEEDNPLQNICRYVPVKEDSGVTCGKLVKIMPPLPTGDGSERRMAIDSEYFIKPCNNMLDFDWNINYDYYFDKAEKLINGIVDGEEEDE</sequence>
<keyword evidence="2" id="KW-1185">Reference proteome</keyword>
<gene>
    <name evidence="1" type="ORF">PMW_199</name>
</gene>
<dbReference type="Proteomes" id="UP000223738">
    <property type="component" value="Segment"/>
</dbReference>
<dbReference type="EMBL" id="KU862660">
    <property type="protein sequence ID" value="ANA49324.1"/>
    <property type="molecule type" value="Genomic_DNA"/>
</dbReference>
<protein>
    <submittedName>
        <fullName evidence="1">Uncharacterized protein</fullName>
    </submittedName>
</protein>